<keyword evidence="9 10" id="KW-0961">Cell wall biogenesis/degradation</keyword>
<dbReference type="HAMAP" id="MF_00033">
    <property type="entry name" value="MurG"/>
    <property type="match status" value="1"/>
</dbReference>
<keyword evidence="3 10" id="KW-0328">Glycosyltransferase</keyword>
<evidence type="ECO:0000313" key="15">
    <source>
        <dbReference type="Proteomes" id="UP000254707"/>
    </source>
</evidence>
<dbReference type="UniPathway" id="UPA00219"/>
<comment type="subcellular location">
    <subcellularLocation>
        <location evidence="10">Cell membrane</location>
        <topology evidence="10">Peripheral membrane protein</topology>
        <orientation evidence="10">Cytoplasmic side</orientation>
    </subcellularLocation>
</comment>
<dbReference type="PANTHER" id="PTHR21015:SF27">
    <property type="entry name" value="UDP-N-ACETYLGLUCOSAMINE--N-ACETYLMURAMYL-(PENTAPEPTIDE) PYROPHOSPHORYL-UNDECAPRENOL N-ACETYLGLUCOSAMINE TRANSFERASE"/>
    <property type="match status" value="1"/>
</dbReference>
<keyword evidence="7 10" id="KW-0472">Membrane</keyword>
<evidence type="ECO:0000256" key="5">
    <source>
        <dbReference type="ARBA" id="ARBA00022960"/>
    </source>
</evidence>
<dbReference type="Pfam" id="PF04101">
    <property type="entry name" value="Glyco_tran_28_C"/>
    <property type="match status" value="1"/>
</dbReference>
<dbReference type="GO" id="GO:0050511">
    <property type="term" value="F:undecaprenyldiphospho-muramoylpentapeptide beta-N-acetylglucosaminyltransferase activity"/>
    <property type="evidence" value="ECO:0007669"/>
    <property type="project" value="UniProtKB-UniRule"/>
</dbReference>
<evidence type="ECO:0000313" key="14">
    <source>
        <dbReference type="EMBL" id="SUM83041.1"/>
    </source>
</evidence>
<evidence type="ECO:0000256" key="6">
    <source>
        <dbReference type="ARBA" id="ARBA00022984"/>
    </source>
</evidence>
<feature type="coiled-coil region" evidence="11">
    <location>
        <begin position="314"/>
        <end position="341"/>
    </location>
</feature>
<dbReference type="GO" id="GO:0009252">
    <property type="term" value="P:peptidoglycan biosynthetic process"/>
    <property type="evidence" value="ECO:0007669"/>
    <property type="project" value="UniProtKB-UniRule"/>
</dbReference>
<dbReference type="GO" id="GO:0005975">
    <property type="term" value="P:carbohydrate metabolic process"/>
    <property type="evidence" value="ECO:0007669"/>
    <property type="project" value="InterPro"/>
</dbReference>
<dbReference type="GO" id="GO:0071555">
    <property type="term" value="P:cell wall organization"/>
    <property type="evidence" value="ECO:0007669"/>
    <property type="project" value="UniProtKB-KW"/>
</dbReference>
<dbReference type="Proteomes" id="UP000254707">
    <property type="component" value="Unassembled WGS sequence"/>
</dbReference>
<dbReference type="PANTHER" id="PTHR21015">
    <property type="entry name" value="UDP-N-ACETYLGLUCOSAMINE--N-ACETYLMURAMYL-(PENTAPEPTIDE) PYROPHOSPHORYL-UNDECAPRENOL N-ACETYLGLUCOSAMINE TRANSFERASE 1"/>
    <property type="match status" value="1"/>
</dbReference>
<dbReference type="EC" id="2.4.1.227" evidence="10"/>
<accession>A0A380HME6</accession>
<keyword evidence="6 10" id="KW-0573">Peptidoglycan synthesis</keyword>
<dbReference type="GO" id="GO:0008360">
    <property type="term" value="P:regulation of cell shape"/>
    <property type="evidence" value="ECO:0007669"/>
    <property type="project" value="UniProtKB-KW"/>
</dbReference>
<dbReference type="SUPFAM" id="SSF53756">
    <property type="entry name" value="UDP-Glycosyltransferase/glycogen phosphorylase"/>
    <property type="match status" value="1"/>
</dbReference>
<evidence type="ECO:0000256" key="10">
    <source>
        <dbReference type="HAMAP-Rule" id="MF_00033"/>
    </source>
</evidence>
<protein>
    <recommendedName>
        <fullName evidence="10">UDP-N-acetylglucosamine--N-acetylmuramyl-(pentapeptide) pyrophosphoryl-undecaprenol N-acetylglucosamine transferase</fullName>
        <ecNumber evidence="10">2.4.1.227</ecNumber>
    </recommendedName>
    <alternativeName>
        <fullName evidence="10">Undecaprenyl-PP-MurNAc-pentapeptide-UDPGlcNAc GlcNAc transferase</fullName>
    </alternativeName>
</protein>
<dbReference type="Pfam" id="PF03033">
    <property type="entry name" value="Glyco_transf_28"/>
    <property type="match status" value="1"/>
</dbReference>
<evidence type="ECO:0000256" key="7">
    <source>
        <dbReference type="ARBA" id="ARBA00023136"/>
    </source>
</evidence>
<comment type="pathway">
    <text evidence="10">Cell wall biogenesis; peptidoglycan biosynthesis.</text>
</comment>
<feature type="domain" description="Glycosyl transferase family 28 C-terminal" evidence="13">
    <location>
        <begin position="189"/>
        <end position="342"/>
    </location>
</feature>
<dbReference type="RefSeq" id="WP_041080674.1">
    <property type="nucleotide sequence ID" value="NZ_CAXOKG010000001.1"/>
</dbReference>
<evidence type="ECO:0000259" key="12">
    <source>
        <dbReference type="Pfam" id="PF03033"/>
    </source>
</evidence>
<dbReference type="AlphaFoldDB" id="A0A380HME6"/>
<feature type="binding site" evidence="10">
    <location>
        <position position="166"/>
    </location>
    <ligand>
        <name>UDP-N-acetyl-alpha-D-glucosamine</name>
        <dbReference type="ChEBI" id="CHEBI:57705"/>
    </ligand>
</feature>
<comment type="similarity">
    <text evidence="10">Belongs to the glycosyltransferase 28 family. MurG subfamily.</text>
</comment>
<evidence type="ECO:0000256" key="8">
    <source>
        <dbReference type="ARBA" id="ARBA00023306"/>
    </source>
</evidence>
<dbReference type="CDD" id="cd03785">
    <property type="entry name" value="GT28_MurG"/>
    <property type="match status" value="1"/>
</dbReference>
<evidence type="ECO:0000256" key="11">
    <source>
        <dbReference type="SAM" id="Coils"/>
    </source>
</evidence>
<evidence type="ECO:0000256" key="2">
    <source>
        <dbReference type="ARBA" id="ARBA00022618"/>
    </source>
</evidence>
<evidence type="ECO:0000259" key="13">
    <source>
        <dbReference type="Pfam" id="PF04101"/>
    </source>
</evidence>
<dbReference type="NCBIfam" id="NF009102">
    <property type="entry name" value="PRK12446.1"/>
    <property type="match status" value="1"/>
</dbReference>
<keyword evidence="2 10" id="KW-0132">Cell division</keyword>
<feature type="binding site" evidence="10">
    <location>
        <position position="196"/>
    </location>
    <ligand>
        <name>UDP-N-acetyl-alpha-D-glucosamine</name>
        <dbReference type="ChEBI" id="CHEBI:57705"/>
    </ligand>
</feature>
<dbReference type="Gene3D" id="3.40.50.2000">
    <property type="entry name" value="Glycogen Phosphorylase B"/>
    <property type="match status" value="2"/>
</dbReference>
<dbReference type="InterPro" id="IPR004276">
    <property type="entry name" value="GlycoTrans_28_N"/>
</dbReference>
<comment type="caution">
    <text evidence="10">Lacks conserved residue(s) required for the propagation of feature annotation.</text>
</comment>
<keyword evidence="5 10" id="KW-0133">Cell shape</keyword>
<dbReference type="GO" id="GO:0005886">
    <property type="term" value="C:plasma membrane"/>
    <property type="evidence" value="ECO:0007669"/>
    <property type="project" value="UniProtKB-SubCell"/>
</dbReference>
<feature type="binding site" evidence="10">
    <location>
        <position position="291"/>
    </location>
    <ligand>
        <name>UDP-N-acetyl-alpha-D-glucosamine</name>
        <dbReference type="ChEBI" id="CHEBI:57705"/>
    </ligand>
</feature>
<evidence type="ECO:0000256" key="1">
    <source>
        <dbReference type="ARBA" id="ARBA00022475"/>
    </source>
</evidence>
<gene>
    <name evidence="10 14" type="primary">murG</name>
    <name evidence="14" type="ORF">NCTC7688_01610</name>
</gene>
<dbReference type="InterPro" id="IPR006009">
    <property type="entry name" value="GlcNAc_MurG"/>
</dbReference>
<comment type="function">
    <text evidence="10">Cell wall formation. Catalyzes the transfer of a GlcNAc subunit on undecaprenyl-pyrophosphoryl-MurNAc-pentapeptide (lipid intermediate I) to form undecaprenyl-pyrophosphoryl-MurNAc-(pentapeptide)GlcNAc (lipid intermediate II).</text>
</comment>
<sequence length="358" mass="40224">MTKIAFTGGGTVGHVSVNLSLIPTAIEEGYDTFYIGSKNGIEREMIESQLPSIKYHSISSGKLRRYISWDNIKDIFKVLKGVLDARSVLKKEKPDLLFSKGGFVSVPVVIAAKSLKIPTIIHESDLTPGLANKISLKFAKKIYTTFEDTLNYLPKDKANFVGATVREDLKTGDKHRGYQLTEFNNDKKVLLVMGGSLGSKKLNDIIRQNLETLQESYQVIHLTGKGLLDNSYVGTKDYIQFEFVKDDLTDLLAITDTVISRAGSNAIYEFLALRIPMLLIPLGLDQSRGDQIDNAKHFESKGFGKTILEDTLTENELKTQLREIETNRDDIIKQMQTYKESFTRQDLFQKIINDALSE</sequence>
<evidence type="ECO:0000256" key="4">
    <source>
        <dbReference type="ARBA" id="ARBA00022679"/>
    </source>
</evidence>
<dbReference type="EMBL" id="UHED01000001">
    <property type="protein sequence ID" value="SUM83041.1"/>
    <property type="molecule type" value="Genomic_DNA"/>
</dbReference>
<reference evidence="14 15" key="1">
    <citation type="submission" date="2018-06" db="EMBL/GenBank/DDBJ databases">
        <authorList>
            <consortium name="Pathogen Informatics"/>
            <person name="Doyle S."/>
        </authorList>
    </citation>
    <scope>NUCLEOTIDE SEQUENCE [LARGE SCALE GENOMIC DNA]</scope>
    <source>
        <strain evidence="14 15">NCTC7688</strain>
    </source>
</reference>
<evidence type="ECO:0000256" key="9">
    <source>
        <dbReference type="ARBA" id="ARBA00023316"/>
    </source>
</evidence>
<keyword evidence="11" id="KW-0175">Coiled coil</keyword>
<name>A0A380HME6_STASA</name>
<organism evidence="14 15">
    <name type="scientific">Staphylococcus saprophyticus</name>
    <dbReference type="NCBI Taxonomy" id="29385"/>
    <lineage>
        <taxon>Bacteria</taxon>
        <taxon>Bacillati</taxon>
        <taxon>Bacillota</taxon>
        <taxon>Bacilli</taxon>
        <taxon>Bacillales</taxon>
        <taxon>Staphylococcaceae</taxon>
        <taxon>Staphylococcus</taxon>
    </lineage>
</organism>
<evidence type="ECO:0000256" key="3">
    <source>
        <dbReference type="ARBA" id="ARBA00022676"/>
    </source>
</evidence>
<comment type="catalytic activity">
    <reaction evidence="10">
        <text>Mur2Ac(oyl-L-Ala-gamma-D-Glu-L-Lys-D-Ala-D-Ala)-di-trans,octa-cis-undecaprenyl diphosphate + UDP-N-acetyl-alpha-D-glucosamine = beta-D-GlcNAc-(1-&gt;4)-Mur2Ac(oyl-L-Ala-gamma-D-Glu-L-Lys-D-Ala-D-Ala)-di-trans,octa-cis-undecaprenyl diphosphate + UDP + H(+)</text>
        <dbReference type="Rhea" id="RHEA:23192"/>
        <dbReference type="ChEBI" id="CHEBI:15378"/>
        <dbReference type="ChEBI" id="CHEBI:57705"/>
        <dbReference type="ChEBI" id="CHEBI:58223"/>
        <dbReference type="ChEBI" id="CHEBI:60032"/>
        <dbReference type="ChEBI" id="CHEBI:60033"/>
        <dbReference type="EC" id="2.4.1.227"/>
    </reaction>
</comment>
<dbReference type="GO" id="GO:0051301">
    <property type="term" value="P:cell division"/>
    <property type="evidence" value="ECO:0007669"/>
    <property type="project" value="UniProtKB-KW"/>
</dbReference>
<keyword evidence="8 10" id="KW-0131">Cell cycle</keyword>
<feature type="domain" description="Glycosyltransferase family 28 N-terminal" evidence="12">
    <location>
        <begin position="4"/>
        <end position="144"/>
    </location>
</feature>
<keyword evidence="4 10" id="KW-0808">Transferase</keyword>
<keyword evidence="1 10" id="KW-1003">Cell membrane</keyword>
<proteinExistence type="inferred from homology"/>
<dbReference type="InterPro" id="IPR007235">
    <property type="entry name" value="Glyco_trans_28_C"/>
</dbReference>